<feature type="compositionally biased region" description="Acidic residues" evidence="1">
    <location>
        <begin position="63"/>
        <end position="72"/>
    </location>
</feature>
<evidence type="ECO:0000256" key="1">
    <source>
        <dbReference type="SAM" id="MobiDB-lite"/>
    </source>
</evidence>
<reference evidence="2" key="1">
    <citation type="submission" date="2022-06" db="EMBL/GenBank/DDBJ databases">
        <title>Complete genome sequences of two strains of the flax pathogen Septoria linicola.</title>
        <authorList>
            <person name="Lapalu N."/>
            <person name="Simon A."/>
            <person name="Demenou B."/>
            <person name="Paumier D."/>
            <person name="Guillot M.-P."/>
            <person name="Gout L."/>
            <person name="Valade R."/>
        </authorList>
    </citation>
    <scope>NUCLEOTIDE SEQUENCE</scope>
    <source>
        <strain evidence="2">SE15195</strain>
    </source>
</reference>
<dbReference type="AlphaFoldDB" id="A0A9Q9ESH8"/>
<dbReference type="EMBL" id="CP099430">
    <property type="protein sequence ID" value="USW59613.1"/>
    <property type="molecule type" value="Genomic_DNA"/>
</dbReference>
<dbReference type="Proteomes" id="UP001056384">
    <property type="component" value="Chromosome 13"/>
</dbReference>
<evidence type="ECO:0000313" key="2">
    <source>
        <dbReference type="EMBL" id="USW59613.1"/>
    </source>
</evidence>
<proteinExistence type="predicted"/>
<protein>
    <submittedName>
        <fullName evidence="2">Uncharacterized protein</fullName>
    </submittedName>
</protein>
<name>A0A9Q9ESH8_9PEZI</name>
<sequence length="164" mass="18206">MHIPRRTLPRLRRAPSAIDAVSNYRDKTNTELYDDPKDLAGALKRKANQADTVHDEDQIAPDRDDDDDDDDPDGRQSRVAIPNLRPETRAATELGIRLQQRQQHVNVPTHNYDDDVSEPDGPYPAGIPADEANPDPDAGGPIEPDEHPAMSWPPLIGEKPLSDL</sequence>
<accession>A0A9Q9ESH8</accession>
<feature type="compositionally biased region" description="Basic and acidic residues" evidence="1">
    <location>
        <begin position="52"/>
        <end position="62"/>
    </location>
</feature>
<gene>
    <name evidence="2" type="ORF">Slin15195_G129320</name>
</gene>
<organism evidence="2 3">
    <name type="scientific">Septoria linicola</name>
    <dbReference type="NCBI Taxonomy" id="215465"/>
    <lineage>
        <taxon>Eukaryota</taxon>
        <taxon>Fungi</taxon>
        <taxon>Dikarya</taxon>
        <taxon>Ascomycota</taxon>
        <taxon>Pezizomycotina</taxon>
        <taxon>Dothideomycetes</taxon>
        <taxon>Dothideomycetidae</taxon>
        <taxon>Mycosphaerellales</taxon>
        <taxon>Mycosphaerellaceae</taxon>
        <taxon>Septoria</taxon>
    </lineage>
</organism>
<feature type="compositionally biased region" description="Polar residues" evidence="1">
    <location>
        <begin position="99"/>
        <end position="109"/>
    </location>
</feature>
<keyword evidence="3" id="KW-1185">Reference proteome</keyword>
<feature type="region of interest" description="Disordered" evidence="1">
    <location>
        <begin position="45"/>
        <end position="164"/>
    </location>
</feature>
<evidence type="ECO:0000313" key="3">
    <source>
        <dbReference type="Proteomes" id="UP001056384"/>
    </source>
</evidence>